<reference evidence="2" key="2">
    <citation type="submission" date="2018-05" db="EMBL/GenBank/DDBJ databases">
        <title>OpunRS2 (Oryza punctata Reference Sequence Version 2).</title>
        <authorList>
            <person name="Zhang J."/>
            <person name="Kudrna D."/>
            <person name="Lee S."/>
            <person name="Talag J."/>
            <person name="Welchert J."/>
            <person name="Wing R.A."/>
        </authorList>
    </citation>
    <scope>NUCLEOTIDE SEQUENCE [LARGE SCALE GENOMIC DNA]</scope>
</reference>
<proteinExistence type="predicted"/>
<evidence type="ECO:0000313" key="2">
    <source>
        <dbReference type="EnsemblPlants" id="OPUNC02G12480.1"/>
    </source>
</evidence>
<accession>A0A0E0JZ07</accession>
<dbReference type="Proteomes" id="UP000026962">
    <property type="component" value="Chromosome 2"/>
</dbReference>
<organism evidence="2">
    <name type="scientific">Oryza punctata</name>
    <name type="common">Red rice</name>
    <dbReference type="NCBI Taxonomy" id="4537"/>
    <lineage>
        <taxon>Eukaryota</taxon>
        <taxon>Viridiplantae</taxon>
        <taxon>Streptophyta</taxon>
        <taxon>Embryophyta</taxon>
        <taxon>Tracheophyta</taxon>
        <taxon>Spermatophyta</taxon>
        <taxon>Magnoliopsida</taxon>
        <taxon>Liliopsida</taxon>
        <taxon>Poales</taxon>
        <taxon>Poaceae</taxon>
        <taxon>BOP clade</taxon>
        <taxon>Oryzoideae</taxon>
        <taxon>Oryzeae</taxon>
        <taxon>Oryzinae</taxon>
        <taxon>Oryza</taxon>
    </lineage>
</organism>
<reference evidence="2" key="1">
    <citation type="submission" date="2015-04" db="UniProtKB">
        <authorList>
            <consortium name="EnsemblPlants"/>
        </authorList>
    </citation>
    <scope>IDENTIFICATION</scope>
</reference>
<evidence type="ECO:0000256" key="1">
    <source>
        <dbReference type="SAM" id="MobiDB-lite"/>
    </source>
</evidence>
<dbReference type="HOGENOM" id="CLU_974492_0_0_1"/>
<dbReference type="PANTHER" id="PTHR45224:SF10">
    <property type="entry name" value="OS09G0317700 PROTEIN"/>
    <property type="match status" value="1"/>
</dbReference>
<feature type="compositionally biased region" description="Polar residues" evidence="1">
    <location>
        <begin position="18"/>
        <end position="32"/>
    </location>
</feature>
<dbReference type="Gramene" id="OPUNC02G12480.1">
    <property type="protein sequence ID" value="OPUNC02G12480.1"/>
    <property type="gene ID" value="OPUNC02G12480"/>
</dbReference>
<sequence length="286" mass="32114">MESYTYTTFMDLLSSHSANEVPDSCSQPQNFDASIPHSHKVSSASPRIQRSCKRPRSSSVRIAVASSDGGEDQELNRGDEDGNDDEVERGGIRLAWTQEDNISSIDPIQGNSKKEDISWKQVTKDYNSKVRLAANGKINRKVVHFNEIYCKLKEVYVSGQNDEILMDKALRMYKEEAEQNFSFSFWWVEEKHPEGTKAAKAKAKVKSQAPPADHESQIVKAATAEKMAEVSQDQRDATLAKERSEFAKRDRKNMDKYTTLLMADTTNFTSSKFTEGGARGSTKVIP</sequence>
<evidence type="ECO:0000313" key="3">
    <source>
        <dbReference type="Proteomes" id="UP000026962"/>
    </source>
</evidence>
<evidence type="ECO:0008006" key="4">
    <source>
        <dbReference type="Google" id="ProtNLM"/>
    </source>
</evidence>
<dbReference type="AlphaFoldDB" id="A0A0E0JZ07"/>
<dbReference type="OMA" id="KALRMYK"/>
<name>A0A0E0JZ07_ORYPU</name>
<keyword evidence="3" id="KW-1185">Reference proteome</keyword>
<feature type="compositionally biased region" description="Low complexity" evidence="1">
    <location>
        <begin position="57"/>
        <end position="67"/>
    </location>
</feature>
<feature type="region of interest" description="Disordered" evidence="1">
    <location>
        <begin position="18"/>
        <end position="87"/>
    </location>
</feature>
<dbReference type="EnsemblPlants" id="OPUNC02G12480.1">
    <property type="protein sequence ID" value="OPUNC02G12480.1"/>
    <property type="gene ID" value="OPUNC02G12480"/>
</dbReference>
<protein>
    <recommendedName>
        <fullName evidence="4">No apical meristem-associated C-terminal domain-containing protein</fullName>
    </recommendedName>
</protein>
<dbReference type="PANTHER" id="PTHR45224">
    <property type="entry name" value="OS01G0527900 PROTEIN-RELATED"/>
    <property type="match status" value="1"/>
</dbReference>